<reference evidence="1" key="1">
    <citation type="submission" date="2021-05" db="EMBL/GenBank/DDBJ databases">
        <authorList>
            <person name="Alioto T."/>
            <person name="Alioto T."/>
            <person name="Gomez Garrido J."/>
        </authorList>
    </citation>
    <scope>NUCLEOTIDE SEQUENCE</scope>
</reference>
<accession>A0A8D8K8X2</accession>
<sequence>MSSSCHCPCEISWLTYWAFSKKTSKKSPDKKSLLKRYSKSDANKPPAVMQTYFECVGKFLMRKPYLPYFSNCRIFWKKFKNENIKKFMKKTLKLCNDFKSSENLEVYSKI</sequence>
<protein>
    <submittedName>
        <fullName evidence="1">(northern house mosquito) hypothetical protein</fullName>
    </submittedName>
</protein>
<evidence type="ECO:0000313" key="1">
    <source>
        <dbReference type="EMBL" id="CAG6584598.1"/>
    </source>
</evidence>
<dbReference type="EMBL" id="HBUE01313597">
    <property type="protein sequence ID" value="CAG6584598.1"/>
    <property type="molecule type" value="Transcribed_RNA"/>
</dbReference>
<organism evidence="1">
    <name type="scientific">Culex pipiens</name>
    <name type="common">House mosquito</name>
    <dbReference type="NCBI Taxonomy" id="7175"/>
    <lineage>
        <taxon>Eukaryota</taxon>
        <taxon>Metazoa</taxon>
        <taxon>Ecdysozoa</taxon>
        <taxon>Arthropoda</taxon>
        <taxon>Hexapoda</taxon>
        <taxon>Insecta</taxon>
        <taxon>Pterygota</taxon>
        <taxon>Neoptera</taxon>
        <taxon>Endopterygota</taxon>
        <taxon>Diptera</taxon>
        <taxon>Nematocera</taxon>
        <taxon>Culicoidea</taxon>
        <taxon>Culicidae</taxon>
        <taxon>Culicinae</taxon>
        <taxon>Culicini</taxon>
        <taxon>Culex</taxon>
        <taxon>Culex</taxon>
    </lineage>
</organism>
<dbReference type="EMBL" id="HBUE01207289">
    <property type="protein sequence ID" value="CAG6532726.1"/>
    <property type="molecule type" value="Transcribed_RNA"/>
</dbReference>
<name>A0A8D8K8X2_CULPI</name>
<dbReference type="AlphaFoldDB" id="A0A8D8K8X2"/>
<proteinExistence type="predicted"/>